<evidence type="ECO:0000313" key="2">
    <source>
        <dbReference type="Proteomes" id="UP001062846"/>
    </source>
</evidence>
<organism evidence="1 2">
    <name type="scientific">Rhododendron molle</name>
    <name type="common">Chinese azalea</name>
    <name type="synonym">Azalea mollis</name>
    <dbReference type="NCBI Taxonomy" id="49168"/>
    <lineage>
        <taxon>Eukaryota</taxon>
        <taxon>Viridiplantae</taxon>
        <taxon>Streptophyta</taxon>
        <taxon>Embryophyta</taxon>
        <taxon>Tracheophyta</taxon>
        <taxon>Spermatophyta</taxon>
        <taxon>Magnoliopsida</taxon>
        <taxon>eudicotyledons</taxon>
        <taxon>Gunneridae</taxon>
        <taxon>Pentapetalae</taxon>
        <taxon>asterids</taxon>
        <taxon>Ericales</taxon>
        <taxon>Ericaceae</taxon>
        <taxon>Ericoideae</taxon>
        <taxon>Rhodoreae</taxon>
        <taxon>Rhododendron</taxon>
    </lineage>
</organism>
<keyword evidence="2" id="KW-1185">Reference proteome</keyword>
<name>A0ACC0MEN3_RHOML</name>
<accession>A0ACC0MEN3</accession>
<reference evidence="1" key="1">
    <citation type="submission" date="2022-02" db="EMBL/GenBank/DDBJ databases">
        <title>Plant Genome Project.</title>
        <authorList>
            <person name="Zhang R.-G."/>
        </authorList>
    </citation>
    <scope>NUCLEOTIDE SEQUENCE</scope>
    <source>
        <strain evidence="1">AT1</strain>
    </source>
</reference>
<sequence length="435" mass="48955">MASRSRSRKLSFDILNTATATSLYDDDLESILYRSNSDSFPRQNGDPPKPTGRKRNNRGSKKKRKKQSAMIDCSISEDSILDDPRPAVTENGSCRTEPEANCDSHSVESVNVCEPEDSIGTVRPVREATDFLSVRDFEGRELRQRSVAGGGSEGAVSRIDEEDTEESGCTEVDSVSAKQRAEPNGNAVRRLETAGSLDWKRLMAQDPNMYDILISKTTQGKKFFYFIALRSYGATILLPDVLSVEKSPWKYFMEELYSGNSLRSTTTLGNDKERERVYDTMFRLPWRCELLIDVGLFVCLDSFLSLLTIMPARILMTFGKLFKTGQFEKPSAAELSDFGCFMVLACGVALLEQTDISLIYHMIRGQGTIKLYVVYNVLEIFDKLCQNFGGDVLQTLFNTVEGLANCSPEHTRYWIWRFVSDEALAAVSSNILFWK</sequence>
<dbReference type="EMBL" id="CM046396">
    <property type="protein sequence ID" value="KAI8538768.1"/>
    <property type="molecule type" value="Genomic_DNA"/>
</dbReference>
<gene>
    <name evidence="1" type="ORF">RHMOL_Rhmol09G0129600</name>
</gene>
<dbReference type="Proteomes" id="UP001062846">
    <property type="component" value="Chromosome 9"/>
</dbReference>
<proteinExistence type="predicted"/>
<comment type="caution">
    <text evidence="1">The sequence shown here is derived from an EMBL/GenBank/DDBJ whole genome shotgun (WGS) entry which is preliminary data.</text>
</comment>
<evidence type="ECO:0000313" key="1">
    <source>
        <dbReference type="EMBL" id="KAI8538768.1"/>
    </source>
</evidence>
<protein>
    <submittedName>
        <fullName evidence="1">Uncharacterized protein</fullName>
    </submittedName>
</protein>